<gene>
    <name evidence="3" type="ORF">FO441_00890</name>
</gene>
<dbReference type="Pfam" id="PF00535">
    <property type="entry name" value="Glycos_transf_2"/>
    <property type="match status" value="1"/>
</dbReference>
<evidence type="ECO:0000313" key="3">
    <source>
        <dbReference type="EMBL" id="TVT29847.1"/>
    </source>
</evidence>
<dbReference type="PANTHER" id="PTHR22916">
    <property type="entry name" value="GLYCOSYLTRANSFERASE"/>
    <property type="match status" value="1"/>
</dbReference>
<feature type="domain" description="Glycosyltransferase 2-like" evidence="2">
    <location>
        <begin position="534"/>
        <end position="676"/>
    </location>
</feature>
<dbReference type="Gene3D" id="3.90.550.10">
    <property type="entry name" value="Spore Coat Polysaccharide Biosynthesis Protein SpsA, Chain A"/>
    <property type="match status" value="1"/>
</dbReference>
<dbReference type="AlphaFoldDB" id="A0A558B030"/>
<dbReference type="OrthoDB" id="7019976at2"/>
<dbReference type="CDD" id="cd00761">
    <property type="entry name" value="Glyco_tranf_GTA_type"/>
    <property type="match status" value="1"/>
</dbReference>
<organism evidence="3 4">
    <name type="scientific">Salinicoccus cyprini</name>
    <dbReference type="NCBI Taxonomy" id="2493691"/>
    <lineage>
        <taxon>Bacteria</taxon>
        <taxon>Bacillati</taxon>
        <taxon>Bacillota</taxon>
        <taxon>Bacilli</taxon>
        <taxon>Bacillales</taxon>
        <taxon>Staphylococcaceae</taxon>
        <taxon>Salinicoccus</taxon>
    </lineage>
</organism>
<dbReference type="EMBL" id="VMSJ01000001">
    <property type="protein sequence ID" value="TVT29847.1"/>
    <property type="molecule type" value="Genomic_DNA"/>
</dbReference>
<accession>A0A558B030</accession>
<dbReference type="SUPFAM" id="SSF53448">
    <property type="entry name" value="Nucleotide-diphospho-sugar transferases"/>
    <property type="match status" value="1"/>
</dbReference>
<sequence length="852" mass="99310">MNKSERLKHYVKMLDKDYLQTIEHLSNEKMYNSQHRYYEKFDAMGKVDFLEEISPVFSKQKNSNGSRYFSKLDLDVGIICDEFLYHSYKDAARLHYINADGDGLTRKLDFLIVATSWKGIDGSWEQVASPRSDKRQTLMALIANAQELDIPVAFYSKEDPVNYHLFKDIAKVCDVVYTSAAEMVETYKTYCEHENVHVMEFGVNPEYHNPISSRISEAVDNDNHVIFAGSWTEKYPVRNKESAQMFDGILENGYDLTIIDRNLNLKRSRYQFPSRYIGNLTYPMQHDDLMRTHRLFRWAINVNSVKYSETMFANRVYELQAMGNLLLTNYSVGVNNKFPNLLMVNTKEDVGPMIRNHLEVDYEDMRSKGIRQVMLNDTAYDRIRQFAEQFDIESNIQEKSILVITDALSDKVQESFNRQMYTNKTLMVQKEVDEDTLAGFDFVAFFSDVHLYEEYYLEDLMSAFVYTDSDFVTKAHQGHHDYTNSFSDKSLTMFDAKILDSDLEPMQKSGYVLTMSEIGAYRSEPDTTAEKLVSVIVPIHNNGRYLEDKCFRSLTRSSIFDNMEIIFVNDGSTDEETIKIIHRLRRRYPDIVYYEFPEGSGSASRPRNKGAELVSTRYMTYLDPDNEATGDGYADLLNQLQENPEVDMVVGNIIKEDNKRRAVFQYSQTVRKYNNKNNYIEDTHDFMKESGLRAQSIQAVIIKTDVVRRNNIQMVEGAAGQDTVFFQELMLNSNSALAVDTFVHVYYAAVSGSVTNTIGKKFFDKYYKLEIERIPFLKKHNLLETYMHGRFNFYVKGWYLARIDRIVPEERHEAITRFLDIYSLYEEYDKTIDNDLKETIEELKQEVNYGRG</sequence>
<evidence type="ECO:0000313" key="4">
    <source>
        <dbReference type="Proteomes" id="UP000315103"/>
    </source>
</evidence>
<protein>
    <submittedName>
        <fullName evidence="3">Glycosyltransferase</fullName>
    </submittedName>
</protein>
<evidence type="ECO:0000256" key="1">
    <source>
        <dbReference type="ARBA" id="ARBA00006739"/>
    </source>
</evidence>
<name>A0A558B030_9STAP</name>
<dbReference type="InterPro" id="IPR029044">
    <property type="entry name" value="Nucleotide-diphossugar_trans"/>
</dbReference>
<comment type="caution">
    <text evidence="3">The sequence shown here is derived from an EMBL/GenBank/DDBJ whole genome shotgun (WGS) entry which is preliminary data.</text>
</comment>
<dbReference type="InterPro" id="IPR001173">
    <property type="entry name" value="Glyco_trans_2-like"/>
</dbReference>
<proteinExistence type="inferred from homology"/>
<keyword evidence="3" id="KW-0808">Transferase</keyword>
<keyword evidence="4" id="KW-1185">Reference proteome</keyword>
<comment type="similarity">
    <text evidence="1">Belongs to the glycosyltransferase 2 family.</text>
</comment>
<dbReference type="GO" id="GO:0016758">
    <property type="term" value="F:hexosyltransferase activity"/>
    <property type="evidence" value="ECO:0007669"/>
    <property type="project" value="UniProtKB-ARBA"/>
</dbReference>
<dbReference type="Proteomes" id="UP000315103">
    <property type="component" value="Unassembled WGS sequence"/>
</dbReference>
<reference evidence="3 4" key="1">
    <citation type="submission" date="2019-07" db="EMBL/GenBank/DDBJ databases">
        <title>Salinicoccus cyprini sp. nov., isolated from gastro-intestinal tract of mirror carp, Cyprinus carpio var. specularis, collected from Gobind Sagar Reservoir, Himachal Pradesh, India.</title>
        <authorList>
            <person name="Talwar C."/>
            <person name="Singh A.K."/>
            <person name="Lal R."/>
            <person name="Negi R.K."/>
        </authorList>
    </citation>
    <scope>NUCLEOTIDE SEQUENCE [LARGE SCALE GENOMIC DNA]</scope>
    <source>
        <strain evidence="3 4">CT19</strain>
    </source>
</reference>
<evidence type="ECO:0000259" key="2">
    <source>
        <dbReference type="Pfam" id="PF00535"/>
    </source>
</evidence>
<dbReference type="PANTHER" id="PTHR22916:SF3">
    <property type="entry name" value="UDP-GLCNAC:BETAGAL BETA-1,3-N-ACETYLGLUCOSAMINYLTRANSFERASE-LIKE PROTEIN 1"/>
    <property type="match status" value="1"/>
</dbReference>